<proteinExistence type="predicted"/>
<dbReference type="Pfam" id="PF26418">
    <property type="entry name" value="DUF8113"/>
    <property type="match status" value="1"/>
</dbReference>
<evidence type="ECO:0000259" key="1">
    <source>
        <dbReference type="Pfam" id="PF26418"/>
    </source>
</evidence>
<evidence type="ECO:0000313" key="2">
    <source>
        <dbReference type="EMBL" id="MFC5366032.1"/>
    </source>
</evidence>
<dbReference type="EMBL" id="JBHSKX010000001">
    <property type="protein sequence ID" value="MFC5366032.1"/>
    <property type="molecule type" value="Genomic_DNA"/>
</dbReference>
<keyword evidence="3" id="KW-1185">Reference proteome</keyword>
<feature type="domain" description="DUF8113" evidence="1">
    <location>
        <begin position="2"/>
        <end position="85"/>
    </location>
</feature>
<reference evidence="2 3" key="1">
    <citation type="journal article" date="2019" name="Int. J. Syst. Evol. Microbiol.">
        <title>The Global Catalogue of Microorganisms (GCM) 10K type strain sequencing project: providing services to taxonomists for standard genome sequencing and annotation.</title>
        <authorList>
            <consortium name="The Broad Institute Genomics Platform"/>
            <consortium name="The Broad Institute Genome Sequencing Center for Infectious Disease"/>
            <person name="Wu L."/>
            <person name="Ma J."/>
        </authorList>
    </citation>
    <scope>NUCLEOTIDE SEQUENCE [LARGE SCALE GENOMIC DNA]</scope>
    <source>
        <strain evidence="2 3">CGMCC 1.12237</strain>
    </source>
</reference>
<organism evidence="2 3">
    <name type="scientific">Salinirubrum litoreum</name>
    <dbReference type="NCBI Taxonomy" id="1126234"/>
    <lineage>
        <taxon>Archaea</taxon>
        <taxon>Methanobacteriati</taxon>
        <taxon>Methanobacteriota</taxon>
        <taxon>Stenosarchaea group</taxon>
        <taxon>Halobacteria</taxon>
        <taxon>Halobacteriales</taxon>
        <taxon>Haloferacaceae</taxon>
        <taxon>Salinirubrum</taxon>
    </lineage>
</organism>
<comment type="caution">
    <text evidence="2">The sequence shown here is derived from an EMBL/GenBank/DDBJ whole genome shotgun (WGS) entry which is preliminary data.</text>
</comment>
<sequence>MDDFERRLTAAKQLLADDVTAFHVGVVRENEEIDTAFGVRADDPQQESLQSLSLLATHVRLVAREAGVEPSTVAGDAAALAGEVADVEGALSHDPDEE</sequence>
<evidence type="ECO:0000313" key="3">
    <source>
        <dbReference type="Proteomes" id="UP001596201"/>
    </source>
</evidence>
<accession>A0ABD5R7X4</accession>
<dbReference type="RefSeq" id="WP_227228603.1">
    <property type="nucleotide sequence ID" value="NZ_JAJCVJ010000001.1"/>
</dbReference>
<gene>
    <name evidence="2" type="ORF">ACFPJ5_03715</name>
</gene>
<protein>
    <recommendedName>
        <fullName evidence="1">DUF8113 domain-containing protein</fullName>
    </recommendedName>
</protein>
<dbReference type="AlphaFoldDB" id="A0ABD5R7X4"/>
<name>A0ABD5R7X4_9EURY</name>
<dbReference type="Proteomes" id="UP001596201">
    <property type="component" value="Unassembled WGS sequence"/>
</dbReference>
<dbReference type="InterPro" id="IPR058426">
    <property type="entry name" value="DUF8113"/>
</dbReference>